<dbReference type="Proteomes" id="UP000284716">
    <property type="component" value="Unassembled WGS sequence"/>
</dbReference>
<gene>
    <name evidence="1" type="ORF">FAM18157_01424</name>
</gene>
<evidence type="ECO:0000313" key="1">
    <source>
        <dbReference type="EMBL" id="RND81501.1"/>
    </source>
</evidence>
<dbReference type="RefSeq" id="WP_123031928.1">
    <property type="nucleotide sequence ID" value="NZ_LKFS01000054.1"/>
</dbReference>
<name>A0A422M360_LACPA</name>
<dbReference type="AlphaFoldDB" id="A0A422M360"/>
<comment type="caution">
    <text evidence="1">The sequence shown here is derived from an EMBL/GenBank/DDBJ whole genome shotgun (WGS) entry which is preliminary data.</text>
</comment>
<dbReference type="EMBL" id="LKFS01000054">
    <property type="protein sequence ID" value="RND81501.1"/>
    <property type="molecule type" value="Genomic_DNA"/>
</dbReference>
<organism evidence="1 2">
    <name type="scientific">Lacticaseibacillus paracasei</name>
    <name type="common">Lactobacillus paracasei</name>
    <dbReference type="NCBI Taxonomy" id="1597"/>
    <lineage>
        <taxon>Bacteria</taxon>
        <taxon>Bacillati</taxon>
        <taxon>Bacillota</taxon>
        <taxon>Bacilli</taxon>
        <taxon>Lactobacillales</taxon>
        <taxon>Lactobacillaceae</taxon>
        <taxon>Lacticaseibacillus</taxon>
    </lineage>
</organism>
<proteinExistence type="predicted"/>
<reference evidence="1 2" key="1">
    <citation type="journal article" date="2018" name="Front. Microbiol.">
        <title>Conversion of Methionine to Cysteine in Lactobacillus paracasei Depends on the Highly Mobile cysK-ctl-cysE Gene Cluster.</title>
        <authorList>
            <person name="Wuthrich D."/>
            <person name="Irmler S."/>
            <person name="Berthoud H."/>
            <person name="Guggenbuhl B."/>
            <person name="Eugster E."/>
            <person name="Bruggmann R."/>
        </authorList>
    </citation>
    <scope>NUCLEOTIDE SEQUENCE [LARGE SCALE GENOMIC DNA]</scope>
    <source>
        <strain evidence="1 2">FAM18157</strain>
    </source>
</reference>
<protein>
    <submittedName>
        <fullName evidence="1">Uncharacterized protein</fullName>
    </submittedName>
</protein>
<accession>A0A422M360</accession>
<evidence type="ECO:0000313" key="2">
    <source>
        <dbReference type="Proteomes" id="UP000284716"/>
    </source>
</evidence>
<sequence>MKPYTFSDEFSRKIVDGLRLGYLDYVEERGDKNKTMIVSNGYAWTRANHIEDQLNKQFLDDDRVTAKITSTSSWKFVCFHINIDGHYIWLVQKPQQTVDSKYLGKSKNGKRKMISQWGETFNSNFQDLFKGHATEILLFETSKADKRALDNMQQQGSTSEDSPEAVYLLTYTINDDKEISAVRINLFYNSQVKEIMNLSELNSSSTVVFPQEILDKVDKKDIIDPKTEESMELRFYQGTEQQKKHKNI</sequence>